<gene>
    <name evidence="1" type="ORF">SCF082_LOCUS13021</name>
</gene>
<dbReference type="EMBL" id="CAXAMM010008002">
    <property type="protein sequence ID" value="CAK9016055.1"/>
    <property type="molecule type" value="Genomic_DNA"/>
</dbReference>
<dbReference type="Proteomes" id="UP001642464">
    <property type="component" value="Unassembled WGS sequence"/>
</dbReference>
<dbReference type="InterPro" id="IPR007603">
    <property type="entry name" value="Choline_transptr-like"/>
</dbReference>
<name>A0ABP0JP68_9DINO</name>
<keyword evidence="2" id="KW-1185">Reference proteome</keyword>
<proteinExistence type="predicted"/>
<sequence>MSSREMGSPMAQLTLRERDPVEEDPGTPSDQSEESTDDEKPPQFPQTLRDPDDVGAIPSNVPRSCTDVGWLLLYIAFSALAIGVGVYVWPLGKPSTLLRLADWQGEKCGYGPNENRTLLYFCPESANHQQLDMEYPICVDTCPQGELIVCPKNQNRKTTTAEPSSTSTENAYAHYFHSIKESNNGGLPYPPYPSDGAYEQYPPGHAFRYPFYQTPFHYPPPIYPPPIPTGTTWNPENNPTEGLPKSEKVTSVQSPVDPSEHRRILSLVDPNLVVLSDWRGNFTVYQVHSYTSAPFVDMICKPWVGPLERQVQLWIDKTPLVNTWATLINSYWPLLVAAGTGVVMSYVFMTLLRFRAAMLVRTGMVVLVSAPLITGLYYGFCWYRHCHCWASTKDRFTDGLVAVAGLVVGLGFSTITWSLREATDLAVECIEWSCKAVLETPSLKLEPLLALFCRAVVDATCLTLVTMILTCELEKEEKHYHRDDTQWMIPCQSTEQLAMLGVIAFWCLWTNWIITAISDFVIMYTTELWVFAGGLTPRGGHVPLCCLLRAYCTCFRYHLGSMVVGGLVVGVAQPFRITFGVVAFIVEFERNSSGILSCLCDCCVSAYFTHLEPYCRNAYMDLALNARCFQESAWHASMVNAEFMATVNILNGATWIFQLAGLGAITSLGNFQIWTILRCYPGFQDPYSPDFVQNPLFLACLGSVVSFVMAFPFMMIFDTVSDTILFAYIVQKLREEKDEVPTIYSRACGFVETVDDFIGLGCLDRRKKDYSMPTFNVLDELDEEAGAGGAKFDPGL</sequence>
<reference evidence="1 2" key="1">
    <citation type="submission" date="2024-02" db="EMBL/GenBank/DDBJ databases">
        <authorList>
            <person name="Chen Y."/>
            <person name="Shah S."/>
            <person name="Dougan E. K."/>
            <person name="Thang M."/>
            <person name="Chan C."/>
        </authorList>
    </citation>
    <scope>NUCLEOTIDE SEQUENCE [LARGE SCALE GENOMIC DNA]</scope>
</reference>
<accession>A0ABP0JP68</accession>
<organism evidence="1 2">
    <name type="scientific">Durusdinium trenchii</name>
    <dbReference type="NCBI Taxonomy" id="1381693"/>
    <lineage>
        <taxon>Eukaryota</taxon>
        <taxon>Sar</taxon>
        <taxon>Alveolata</taxon>
        <taxon>Dinophyceae</taxon>
        <taxon>Suessiales</taxon>
        <taxon>Symbiodiniaceae</taxon>
        <taxon>Durusdinium</taxon>
    </lineage>
</organism>
<dbReference type="PANTHER" id="PTHR12385">
    <property type="entry name" value="CHOLINE TRANSPORTER-LIKE (SLC FAMILY 44)"/>
    <property type="match status" value="1"/>
</dbReference>
<dbReference type="Pfam" id="PF04515">
    <property type="entry name" value="Choline_transpo"/>
    <property type="match status" value="1"/>
</dbReference>
<evidence type="ECO:0000313" key="2">
    <source>
        <dbReference type="Proteomes" id="UP001642464"/>
    </source>
</evidence>
<dbReference type="PANTHER" id="PTHR12385:SF14">
    <property type="entry name" value="CHOLINE TRANSPORTER-LIKE 2"/>
    <property type="match status" value="1"/>
</dbReference>
<evidence type="ECO:0000313" key="1">
    <source>
        <dbReference type="EMBL" id="CAK9016055.1"/>
    </source>
</evidence>
<comment type="caution">
    <text evidence="1">The sequence shown here is derived from an EMBL/GenBank/DDBJ whole genome shotgun (WGS) entry which is preliminary data.</text>
</comment>
<protein>
    <submittedName>
        <fullName evidence="1">Choline transporter-like protein 5 (Solute carrier family 44 member 5)</fullName>
    </submittedName>
</protein>